<dbReference type="AlphaFoldDB" id="A0A2P2PN89"/>
<reference evidence="2" key="1">
    <citation type="submission" date="2018-02" db="EMBL/GenBank/DDBJ databases">
        <title>Rhizophora mucronata_Transcriptome.</title>
        <authorList>
            <person name="Meera S.P."/>
            <person name="Sreeshan A."/>
            <person name="Augustine A."/>
        </authorList>
    </citation>
    <scope>NUCLEOTIDE SEQUENCE</scope>
    <source>
        <tissue evidence="2">Leaf</tissue>
    </source>
</reference>
<sequence length="34" mass="3697">MSTSMSFHSFPPSIESSFNTLPIFSGSTSTRNTL</sequence>
<feature type="region of interest" description="Disordered" evidence="1">
    <location>
        <begin position="1"/>
        <end position="34"/>
    </location>
</feature>
<protein>
    <submittedName>
        <fullName evidence="2">Uncharacterized protein</fullName>
    </submittedName>
</protein>
<evidence type="ECO:0000313" key="2">
    <source>
        <dbReference type="EMBL" id="MBX56206.1"/>
    </source>
</evidence>
<organism evidence="2">
    <name type="scientific">Rhizophora mucronata</name>
    <name type="common">Asiatic mangrove</name>
    <dbReference type="NCBI Taxonomy" id="61149"/>
    <lineage>
        <taxon>Eukaryota</taxon>
        <taxon>Viridiplantae</taxon>
        <taxon>Streptophyta</taxon>
        <taxon>Embryophyta</taxon>
        <taxon>Tracheophyta</taxon>
        <taxon>Spermatophyta</taxon>
        <taxon>Magnoliopsida</taxon>
        <taxon>eudicotyledons</taxon>
        <taxon>Gunneridae</taxon>
        <taxon>Pentapetalae</taxon>
        <taxon>rosids</taxon>
        <taxon>fabids</taxon>
        <taxon>Malpighiales</taxon>
        <taxon>Rhizophoraceae</taxon>
        <taxon>Rhizophora</taxon>
    </lineage>
</organism>
<name>A0A2P2PN89_RHIMU</name>
<feature type="compositionally biased region" description="Polar residues" evidence="1">
    <location>
        <begin position="14"/>
        <end position="34"/>
    </location>
</feature>
<proteinExistence type="predicted"/>
<dbReference type="EMBL" id="GGEC01075722">
    <property type="protein sequence ID" value="MBX56206.1"/>
    <property type="molecule type" value="Transcribed_RNA"/>
</dbReference>
<evidence type="ECO:0000256" key="1">
    <source>
        <dbReference type="SAM" id="MobiDB-lite"/>
    </source>
</evidence>
<accession>A0A2P2PN89</accession>